<name>A0ABQ5NA98_9CLOT</name>
<comment type="cofactor">
    <cofactor evidence="2">
        <name>Mg(2+)</name>
        <dbReference type="ChEBI" id="CHEBI:18420"/>
    </cofactor>
</comment>
<reference evidence="8 9" key="1">
    <citation type="journal article" date="2024" name="Int. J. Syst. Evol. Microbiol.">
        <title>Clostridium omnivorum sp. nov., isolated from anoxic soil under the treatment of reductive soil disinfestation.</title>
        <authorList>
            <person name="Ueki A."/>
            <person name="Tonouchi A."/>
            <person name="Kaku N."/>
            <person name="Honma S."/>
            <person name="Ueki K."/>
        </authorList>
    </citation>
    <scope>NUCLEOTIDE SEQUENCE [LARGE SCALE GENOMIC DNA]</scope>
    <source>
        <strain evidence="8 9">E14</strain>
    </source>
</reference>
<dbReference type="EMBL" id="BRXR01000001">
    <property type="protein sequence ID" value="GLC32119.1"/>
    <property type="molecule type" value="Genomic_DNA"/>
</dbReference>
<dbReference type="InterPro" id="IPR000086">
    <property type="entry name" value="NUDIX_hydrolase_dom"/>
</dbReference>
<dbReference type="Proteomes" id="UP001208567">
    <property type="component" value="Unassembled WGS sequence"/>
</dbReference>
<dbReference type="PANTHER" id="PTHR12992:SF11">
    <property type="entry name" value="MITOCHONDRIAL COENZYME A DIPHOSPHATASE NUDT8"/>
    <property type="match status" value="1"/>
</dbReference>
<sequence>MSIDINKIFKNRKAGIIGNYKKSSVMILIYEEEGKEYLVFEVRSKQLKSQPGDICLPGGRIEANEAARDAAIRETMEELNVEEKDLEYIGEMDYFISPYGSIMYPFIAKLKRIPEEPSRDEVDHIFKVPLEFFINNEPLLYELEIGPNLKDDFPYNYIQGGKNYKFSKGKLKQYFYKYQEYIIWGFTAMIVKSFIDILKNEL</sequence>
<dbReference type="RefSeq" id="WP_264851428.1">
    <property type="nucleotide sequence ID" value="NZ_BRXR01000001.1"/>
</dbReference>
<keyword evidence="5" id="KW-0460">Magnesium</keyword>
<dbReference type="InterPro" id="IPR045121">
    <property type="entry name" value="CoAse"/>
</dbReference>
<evidence type="ECO:0000256" key="3">
    <source>
        <dbReference type="ARBA" id="ARBA00022723"/>
    </source>
</evidence>
<dbReference type="PANTHER" id="PTHR12992">
    <property type="entry name" value="NUDIX HYDROLASE"/>
    <property type="match status" value="1"/>
</dbReference>
<evidence type="ECO:0000256" key="6">
    <source>
        <dbReference type="ARBA" id="ARBA00023211"/>
    </source>
</evidence>
<comment type="cofactor">
    <cofactor evidence="1">
        <name>Mn(2+)</name>
        <dbReference type="ChEBI" id="CHEBI:29035"/>
    </cofactor>
</comment>
<accession>A0ABQ5NA98</accession>
<evidence type="ECO:0000259" key="7">
    <source>
        <dbReference type="PROSITE" id="PS51462"/>
    </source>
</evidence>
<dbReference type="PROSITE" id="PS00893">
    <property type="entry name" value="NUDIX_BOX"/>
    <property type="match status" value="1"/>
</dbReference>
<evidence type="ECO:0000313" key="8">
    <source>
        <dbReference type="EMBL" id="GLC32119.1"/>
    </source>
</evidence>
<feature type="domain" description="Nudix hydrolase" evidence="7">
    <location>
        <begin position="20"/>
        <end position="151"/>
    </location>
</feature>
<evidence type="ECO:0000256" key="1">
    <source>
        <dbReference type="ARBA" id="ARBA00001936"/>
    </source>
</evidence>
<evidence type="ECO:0000313" key="9">
    <source>
        <dbReference type="Proteomes" id="UP001208567"/>
    </source>
</evidence>
<dbReference type="SUPFAM" id="SSF55811">
    <property type="entry name" value="Nudix"/>
    <property type="match status" value="1"/>
</dbReference>
<keyword evidence="6" id="KW-0464">Manganese</keyword>
<dbReference type="InterPro" id="IPR015797">
    <property type="entry name" value="NUDIX_hydrolase-like_dom_sf"/>
</dbReference>
<keyword evidence="9" id="KW-1185">Reference proteome</keyword>
<proteinExistence type="predicted"/>
<dbReference type="Gene3D" id="3.90.79.10">
    <property type="entry name" value="Nucleoside Triphosphate Pyrophosphohydrolase"/>
    <property type="match status" value="1"/>
</dbReference>
<evidence type="ECO:0000256" key="5">
    <source>
        <dbReference type="ARBA" id="ARBA00022842"/>
    </source>
</evidence>
<comment type="caution">
    <text evidence="8">The sequence shown here is derived from an EMBL/GenBank/DDBJ whole genome shotgun (WGS) entry which is preliminary data.</text>
</comment>
<protein>
    <submittedName>
        <fullName evidence="8">Coenzyme A pyrophosphatase</fullName>
    </submittedName>
</protein>
<evidence type="ECO:0000256" key="2">
    <source>
        <dbReference type="ARBA" id="ARBA00001946"/>
    </source>
</evidence>
<dbReference type="CDD" id="cd03426">
    <property type="entry name" value="NUDIX_CoAse_Nudt7"/>
    <property type="match status" value="1"/>
</dbReference>
<gene>
    <name evidence="8" type="ORF">bsdE14_35290</name>
</gene>
<evidence type="ECO:0000256" key="4">
    <source>
        <dbReference type="ARBA" id="ARBA00022801"/>
    </source>
</evidence>
<dbReference type="InterPro" id="IPR020084">
    <property type="entry name" value="NUDIX_hydrolase_CS"/>
</dbReference>
<keyword evidence="3" id="KW-0479">Metal-binding</keyword>
<dbReference type="Pfam" id="PF00293">
    <property type="entry name" value="NUDIX"/>
    <property type="match status" value="1"/>
</dbReference>
<keyword evidence="4" id="KW-0378">Hydrolase</keyword>
<dbReference type="PROSITE" id="PS51462">
    <property type="entry name" value="NUDIX"/>
    <property type="match status" value="1"/>
</dbReference>
<organism evidence="8 9">
    <name type="scientific">Clostridium omnivorum</name>
    <dbReference type="NCBI Taxonomy" id="1604902"/>
    <lineage>
        <taxon>Bacteria</taxon>
        <taxon>Bacillati</taxon>
        <taxon>Bacillota</taxon>
        <taxon>Clostridia</taxon>
        <taxon>Eubacteriales</taxon>
        <taxon>Clostridiaceae</taxon>
        <taxon>Clostridium</taxon>
    </lineage>
</organism>